<dbReference type="Pfam" id="PF02518">
    <property type="entry name" value="HATPase_c"/>
    <property type="match status" value="1"/>
</dbReference>
<evidence type="ECO:0000256" key="4">
    <source>
        <dbReference type="ARBA" id="ARBA00022679"/>
    </source>
</evidence>
<dbReference type="InterPro" id="IPR003661">
    <property type="entry name" value="HisK_dim/P_dom"/>
</dbReference>
<keyword evidence="3 6" id="KW-0597">Phosphoprotein</keyword>
<dbReference type="Gene3D" id="3.30.565.10">
    <property type="entry name" value="Histidine kinase-like ATPase, C-terminal domain"/>
    <property type="match status" value="1"/>
</dbReference>
<feature type="domain" description="Response regulatory" evidence="8">
    <location>
        <begin position="612"/>
        <end position="725"/>
    </location>
</feature>
<dbReference type="EC" id="2.7.13.3" evidence="2"/>
<feature type="modified residue" description="4-aspartylphosphate" evidence="6">
    <location>
        <position position="663"/>
    </location>
</feature>
<dbReference type="Gene3D" id="3.30.450.20">
    <property type="entry name" value="PAS domain"/>
    <property type="match status" value="1"/>
</dbReference>
<dbReference type="PANTHER" id="PTHR43065">
    <property type="entry name" value="SENSOR HISTIDINE KINASE"/>
    <property type="match status" value="1"/>
</dbReference>
<dbReference type="SMART" id="SM00065">
    <property type="entry name" value="GAF"/>
    <property type="match status" value="1"/>
</dbReference>
<dbReference type="SMART" id="SM00448">
    <property type="entry name" value="REC"/>
    <property type="match status" value="1"/>
</dbReference>
<dbReference type="SUPFAM" id="SSF52172">
    <property type="entry name" value="CheY-like"/>
    <property type="match status" value="1"/>
</dbReference>
<dbReference type="Gene3D" id="3.30.450.40">
    <property type="match status" value="1"/>
</dbReference>
<evidence type="ECO:0000256" key="2">
    <source>
        <dbReference type="ARBA" id="ARBA00012438"/>
    </source>
</evidence>
<dbReference type="PANTHER" id="PTHR43065:SF49">
    <property type="entry name" value="HISTIDINE KINASE"/>
    <property type="match status" value="1"/>
</dbReference>
<dbReference type="Pfam" id="PF01590">
    <property type="entry name" value="GAF"/>
    <property type="match status" value="1"/>
</dbReference>
<dbReference type="Gene3D" id="1.10.287.130">
    <property type="match status" value="1"/>
</dbReference>
<dbReference type="PROSITE" id="PS50110">
    <property type="entry name" value="RESPONSE_REGULATORY"/>
    <property type="match status" value="1"/>
</dbReference>
<protein>
    <recommendedName>
        <fullName evidence="2">histidine kinase</fullName>
        <ecNumber evidence="2">2.7.13.3</ecNumber>
    </recommendedName>
</protein>
<dbReference type="SUPFAM" id="SSF55781">
    <property type="entry name" value="GAF domain-like"/>
    <property type="match status" value="1"/>
</dbReference>
<keyword evidence="5 9" id="KW-0418">Kinase</keyword>
<dbReference type="InterPro" id="IPR036097">
    <property type="entry name" value="HisK_dim/P_sf"/>
</dbReference>
<dbReference type="Pfam" id="PF00512">
    <property type="entry name" value="HisKA"/>
    <property type="match status" value="1"/>
</dbReference>
<dbReference type="SUPFAM" id="SSF55874">
    <property type="entry name" value="ATPase domain of HSP90 chaperone/DNA topoisomerase II/histidine kinase"/>
    <property type="match status" value="1"/>
</dbReference>
<comment type="catalytic activity">
    <reaction evidence="1">
        <text>ATP + protein L-histidine = ADP + protein N-phospho-L-histidine.</text>
        <dbReference type="EC" id="2.7.13.3"/>
    </reaction>
</comment>
<dbReference type="InterPro" id="IPR001789">
    <property type="entry name" value="Sig_transdc_resp-reg_receiver"/>
</dbReference>
<accession>A0A423MTL9</accession>
<evidence type="ECO:0000256" key="3">
    <source>
        <dbReference type="ARBA" id="ARBA00022553"/>
    </source>
</evidence>
<dbReference type="EMBL" id="MOBY01000032">
    <property type="protein sequence ID" value="RON88726.1"/>
    <property type="molecule type" value="Genomic_DNA"/>
</dbReference>
<dbReference type="InterPro" id="IPR029016">
    <property type="entry name" value="GAF-like_dom_sf"/>
</dbReference>
<sequence>MTDWLQDNGEMAEQIRRHDWASTPLGPLQNWPDVLKTTVSLSLASHFPQAIVWGPELITLFNDAFLPILGAKPNALGRPFSKIWEEAWSEISPIADAAYAGQATYIENFALTIERGSGPEQAFFTFCYSPIRDSLGNVVGMLDTVTETTQTVFLNQRLAVLEALGNAVANATDAQAILAITTRLMVEHLQLSNCAYADMDADEDGFTIRGDWAAPGSPSIVGHYRLRDFGEKAVTLLRAGEPLIIHDNRSELASEESATFQAIGITATICVPLIKQGRLTALMAVHDNVPRAWSRFEQSLLSEVTERCWAHIERVRADANVREGLLALAELNATLEQRVEERSLRLAETESALRQSQKLEAIGQLTGGVAHDFNNLLTIIRSSVDFLRQPNLPQERRQRYMRAVSDTVERASKLTSQLLAFARRQPLNPQVVDAGERLANIGEMLESVTGAQIHVSVERPDQPCYIRVDLSQFETAVINIALNARDAMNGQGLLKLRLECDKPLPAIRGHAGASGPFVSIALSDTGGGIDAHTLEHIFEPFFTTKDVGKGTGLGLSQVFGFAKQSGGNVDVSSLVGHGTQFTLYLPQVPAVAPQASETSDEGELQAPHEKRRVLVVEDNLDVGRFANQILQDLGYDTTWATNAEEALKLAGEDARAFDAVFSDVVMPGITGVALARELRRRRPDLPVILTSGYSEELARYGHEGFEFLAKPYSADQVSRILSKTWLKASAPAPAPSVVVDTGTLE</sequence>
<organism evidence="9 10">
    <name type="scientific">Pseudomonas fluorescens</name>
    <dbReference type="NCBI Taxonomy" id="294"/>
    <lineage>
        <taxon>Bacteria</taxon>
        <taxon>Pseudomonadati</taxon>
        <taxon>Pseudomonadota</taxon>
        <taxon>Gammaproteobacteria</taxon>
        <taxon>Pseudomonadales</taxon>
        <taxon>Pseudomonadaceae</taxon>
        <taxon>Pseudomonas</taxon>
    </lineage>
</organism>
<dbReference type="InterPro" id="IPR011006">
    <property type="entry name" value="CheY-like_superfamily"/>
</dbReference>
<evidence type="ECO:0000256" key="6">
    <source>
        <dbReference type="PROSITE-ProRule" id="PRU00169"/>
    </source>
</evidence>
<dbReference type="Proteomes" id="UP000283650">
    <property type="component" value="Unassembled WGS sequence"/>
</dbReference>
<reference evidence="9 10" key="1">
    <citation type="submission" date="2016-10" db="EMBL/GenBank/DDBJ databases">
        <title>Comparative genome analysis of multiple Pseudomonas spp. focuses on biocontrol and plant growth promoting traits.</title>
        <authorList>
            <person name="Tao X.-Y."/>
            <person name="Taylor C.G."/>
        </authorList>
    </citation>
    <scope>NUCLEOTIDE SEQUENCE [LARGE SCALE GENOMIC DNA]</scope>
    <source>
        <strain evidence="9 10">2F9</strain>
    </source>
</reference>
<dbReference type="InterPro" id="IPR036890">
    <property type="entry name" value="HATPase_C_sf"/>
</dbReference>
<evidence type="ECO:0000313" key="9">
    <source>
        <dbReference type="EMBL" id="RON88726.1"/>
    </source>
</evidence>
<dbReference type="PRINTS" id="PR00344">
    <property type="entry name" value="BCTRLSENSOR"/>
</dbReference>
<dbReference type="InterPro" id="IPR003018">
    <property type="entry name" value="GAF"/>
</dbReference>
<dbReference type="InterPro" id="IPR005467">
    <property type="entry name" value="His_kinase_dom"/>
</dbReference>
<name>A0A423MTL9_PSEFL</name>
<comment type="caution">
    <text evidence="9">The sequence shown here is derived from an EMBL/GenBank/DDBJ whole genome shotgun (WGS) entry which is preliminary data.</text>
</comment>
<dbReference type="Pfam" id="PF00072">
    <property type="entry name" value="Response_reg"/>
    <property type="match status" value="1"/>
</dbReference>
<evidence type="ECO:0000256" key="5">
    <source>
        <dbReference type="ARBA" id="ARBA00022777"/>
    </source>
</evidence>
<dbReference type="RefSeq" id="WP_123376634.1">
    <property type="nucleotide sequence ID" value="NZ_MOBY01000032.1"/>
</dbReference>
<dbReference type="GO" id="GO:0000155">
    <property type="term" value="F:phosphorelay sensor kinase activity"/>
    <property type="evidence" value="ECO:0007669"/>
    <property type="project" value="InterPro"/>
</dbReference>
<dbReference type="InterPro" id="IPR003594">
    <property type="entry name" value="HATPase_dom"/>
</dbReference>
<dbReference type="Gene3D" id="3.40.50.2300">
    <property type="match status" value="1"/>
</dbReference>
<keyword evidence="4" id="KW-0808">Transferase</keyword>
<evidence type="ECO:0000259" key="7">
    <source>
        <dbReference type="PROSITE" id="PS50109"/>
    </source>
</evidence>
<dbReference type="SUPFAM" id="SSF47384">
    <property type="entry name" value="Homodimeric domain of signal transducing histidine kinase"/>
    <property type="match status" value="1"/>
</dbReference>
<dbReference type="CDD" id="cd00082">
    <property type="entry name" value="HisKA"/>
    <property type="match status" value="1"/>
</dbReference>
<dbReference type="PROSITE" id="PS50109">
    <property type="entry name" value="HIS_KIN"/>
    <property type="match status" value="1"/>
</dbReference>
<evidence type="ECO:0000259" key="8">
    <source>
        <dbReference type="PROSITE" id="PS50110"/>
    </source>
</evidence>
<evidence type="ECO:0000313" key="10">
    <source>
        <dbReference type="Proteomes" id="UP000283650"/>
    </source>
</evidence>
<evidence type="ECO:0000256" key="1">
    <source>
        <dbReference type="ARBA" id="ARBA00000085"/>
    </source>
</evidence>
<dbReference type="AlphaFoldDB" id="A0A423MTL9"/>
<gene>
    <name evidence="9" type="ORF">BK672_24870</name>
</gene>
<dbReference type="SMART" id="SM00388">
    <property type="entry name" value="HisKA"/>
    <property type="match status" value="1"/>
</dbReference>
<dbReference type="SMART" id="SM00387">
    <property type="entry name" value="HATPase_c"/>
    <property type="match status" value="1"/>
</dbReference>
<dbReference type="InterPro" id="IPR004358">
    <property type="entry name" value="Sig_transdc_His_kin-like_C"/>
</dbReference>
<feature type="domain" description="Histidine kinase" evidence="7">
    <location>
        <begin position="368"/>
        <end position="589"/>
    </location>
</feature>
<proteinExistence type="predicted"/>